<dbReference type="Gene3D" id="3.40.33.10">
    <property type="entry name" value="CAP"/>
    <property type="match status" value="1"/>
</dbReference>
<dbReference type="GeneID" id="9827809"/>
<gene>
    <name evidence="2" type="ORF">CRE_21044</name>
</gene>
<feature type="chain" id="PRO_5003177808" description="SCP domain-containing protein" evidence="1">
    <location>
        <begin position="25"/>
        <end position="219"/>
    </location>
</feature>
<accession>E3NNR0</accession>
<dbReference type="SUPFAM" id="SSF55797">
    <property type="entry name" value="PR-1-like"/>
    <property type="match status" value="1"/>
</dbReference>
<dbReference type="Proteomes" id="UP000008281">
    <property type="component" value="Unassembled WGS sequence"/>
</dbReference>
<sequence length="219" mass="25114">MRVLLAFLIWGLCAQSALLPRYHAKPIYHKWLGELNEFRAKYAEAAQVSNMNHLTNDKELAKVARFLKQNDSCFDESTLERLDREPHYAFYKKPLEEDFVEYTALHRNDTEGLNNFFGNEDLFRSVLHPKVEKVGCDFLRSYCVLKTGSRAAIFTNVKRSTVRVLCIFRPKDHFTPGDTFYGKPGSHCSGEVTSRGLCKVTNKTKSNETMTLAMNSTKT</sequence>
<evidence type="ECO:0008006" key="4">
    <source>
        <dbReference type="Google" id="ProtNLM"/>
    </source>
</evidence>
<name>E3NNR0_CAERE</name>
<evidence type="ECO:0000313" key="3">
    <source>
        <dbReference type="Proteomes" id="UP000008281"/>
    </source>
</evidence>
<protein>
    <recommendedName>
        <fullName evidence="4">SCP domain-containing protein</fullName>
    </recommendedName>
</protein>
<dbReference type="OrthoDB" id="5902291at2759"/>
<organism evidence="3">
    <name type="scientific">Caenorhabditis remanei</name>
    <name type="common">Caenorhabditis vulgaris</name>
    <dbReference type="NCBI Taxonomy" id="31234"/>
    <lineage>
        <taxon>Eukaryota</taxon>
        <taxon>Metazoa</taxon>
        <taxon>Ecdysozoa</taxon>
        <taxon>Nematoda</taxon>
        <taxon>Chromadorea</taxon>
        <taxon>Rhabditida</taxon>
        <taxon>Rhabditina</taxon>
        <taxon>Rhabditomorpha</taxon>
        <taxon>Rhabditoidea</taxon>
        <taxon>Rhabditidae</taxon>
        <taxon>Peloderinae</taxon>
        <taxon>Caenorhabditis</taxon>
    </lineage>
</organism>
<feature type="signal peptide" evidence="1">
    <location>
        <begin position="1"/>
        <end position="24"/>
    </location>
</feature>
<evidence type="ECO:0000313" key="2">
    <source>
        <dbReference type="EMBL" id="EFP11533.1"/>
    </source>
</evidence>
<dbReference type="InParanoid" id="E3NNR0"/>
<dbReference type="CTD" id="9827809"/>
<reference evidence="2" key="1">
    <citation type="submission" date="2007-07" db="EMBL/GenBank/DDBJ databases">
        <title>PCAP assembly of the Caenorhabditis remanei genome.</title>
        <authorList>
            <consortium name="The Caenorhabditis remanei Sequencing Consortium"/>
            <person name="Wilson R.K."/>
        </authorList>
    </citation>
    <scope>NUCLEOTIDE SEQUENCE [LARGE SCALE GENOMIC DNA]</scope>
    <source>
        <strain evidence="2">PB4641</strain>
    </source>
</reference>
<proteinExistence type="predicted"/>
<dbReference type="RefSeq" id="XP_003089960.2">
    <property type="nucleotide sequence ID" value="XM_003089912.2"/>
</dbReference>
<keyword evidence="1" id="KW-0732">Signal</keyword>
<evidence type="ECO:0000256" key="1">
    <source>
        <dbReference type="SAM" id="SignalP"/>
    </source>
</evidence>
<dbReference type="AlphaFoldDB" id="E3NNR0"/>
<dbReference type="EMBL" id="DS269241">
    <property type="protein sequence ID" value="EFP11533.1"/>
    <property type="molecule type" value="Genomic_DNA"/>
</dbReference>
<dbReference type="HOGENOM" id="CLU_092174_0_0_1"/>
<dbReference type="KEGG" id="crq:GCK72_012520"/>
<dbReference type="InterPro" id="IPR035940">
    <property type="entry name" value="CAP_sf"/>
</dbReference>
<keyword evidence="3" id="KW-1185">Reference proteome</keyword>